<dbReference type="InterPro" id="IPR028973">
    <property type="entry name" value="PhnB-like"/>
</dbReference>
<dbReference type="EMBL" id="JAGTXB010000006">
    <property type="protein sequence ID" value="MBS0028768.1"/>
    <property type="molecule type" value="Genomic_DNA"/>
</dbReference>
<dbReference type="RefSeq" id="WP_211973858.1">
    <property type="nucleotide sequence ID" value="NZ_CBFHAM010000037.1"/>
</dbReference>
<keyword evidence="3" id="KW-1185">Reference proteome</keyword>
<dbReference type="PANTHER" id="PTHR33990:SF1">
    <property type="entry name" value="PROTEIN YJDN"/>
    <property type="match status" value="1"/>
</dbReference>
<protein>
    <submittedName>
        <fullName evidence="2">VOC family protein</fullName>
    </submittedName>
</protein>
<evidence type="ECO:0000313" key="2">
    <source>
        <dbReference type="EMBL" id="MBS0028768.1"/>
    </source>
</evidence>
<feature type="domain" description="PhnB-like" evidence="1">
    <location>
        <begin position="5"/>
        <end position="132"/>
    </location>
</feature>
<reference evidence="2 3" key="1">
    <citation type="submission" date="2021-04" db="EMBL/GenBank/DDBJ databases">
        <title>Chitinophaga sp. nov., isolated from the rhizosphere soil.</title>
        <authorList>
            <person name="He S."/>
        </authorList>
    </citation>
    <scope>NUCLEOTIDE SEQUENCE [LARGE SCALE GENOMIC DNA]</scope>
    <source>
        <strain evidence="2 3">2R12</strain>
    </source>
</reference>
<proteinExistence type="predicted"/>
<dbReference type="Proteomes" id="UP000676386">
    <property type="component" value="Unassembled WGS sequence"/>
</dbReference>
<dbReference type="InterPro" id="IPR029068">
    <property type="entry name" value="Glyas_Bleomycin-R_OHBP_Dase"/>
</dbReference>
<dbReference type="Gene3D" id="3.10.180.10">
    <property type="entry name" value="2,3-Dihydroxybiphenyl 1,2-Dioxygenase, domain 1"/>
    <property type="match status" value="1"/>
</dbReference>
<sequence>MATSLTTYLLFHNNCREAMNYYHEILGGDLKIMTLGDSPMKEQMPPESANLVMHAFLQTPGFALMASDGMMGPAPANGDAVEMALGVDSVEEAERLFSKLSDGGNIKMPLQETFWAHRYGQLTDKFGMHWMVSYNKPMPM</sequence>
<dbReference type="CDD" id="cd06588">
    <property type="entry name" value="PhnB_like"/>
    <property type="match status" value="1"/>
</dbReference>
<gene>
    <name evidence="2" type="ORF">KE626_15720</name>
</gene>
<dbReference type="Pfam" id="PF06983">
    <property type="entry name" value="3-dmu-9_3-mt"/>
    <property type="match status" value="1"/>
</dbReference>
<name>A0ABS5J118_9BACT</name>
<evidence type="ECO:0000259" key="1">
    <source>
        <dbReference type="Pfam" id="PF06983"/>
    </source>
</evidence>
<dbReference type="SUPFAM" id="SSF54593">
    <property type="entry name" value="Glyoxalase/Bleomycin resistance protein/Dihydroxybiphenyl dioxygenase"/>
    <property type="match status" value="1"/>
</dbReference>
<accession>A0ABS5J118</accession>
<organism evidence="2 3">
    <name type="scientific">Chitinophaga hostae</name>
    <dbReference type="NCBI Taxonomy" id="2831022"/>
    <lineage>
        <taxon>Bacteria</taxon>
        <taxon>Pseudomonadati</taxon>
        <taxon>Bacteroidota</taxon>
        <taxon>Chitinophagia</taxon>
        <taxon>Chitinophagales</taxon>
        <taxon>Chitinophagaceae</taxon>
        <taxon>Chitinophaga</taxon>
    </lineage>
</organism>
<evidence type="ECO:0000313" key="3">
    <source>
        <dbReference type="Proteomes" id="UP000676386"/>
    </source>
</evidence>
<dbReference type="PANTHER" id="PTHR33990">
    <property type="entry name" value="PROTEIN YJDN-RELATED"/>
    <property type="match status" value="1"/>
</dbReference>
<comment type="caution">
    <text evidence="2">The sequence shown here is derived from an EMBL/GenBank/DDBJ whole genome shotgun (WGS) entry which is preliminary data.</text>
</comment>